<dbReference type="PANTHER" id="PTHR37947">
    <property type="entry name" value="BLL2462 PROTEIN"/>
    <property type="match status" value="1"/>
</dbReference>
<proteinExistence type="predicted"/>
<keyword evidence="2" id="KW-0812">Transmembrane</keyword>
<reference evidence="4 5" key="1">
    <citation type="submission" date="2024-09" db="EMBL/GenBank/DDBJ databases">
        <authorList>
            <person name="Sun Q."/>
            <person name="Mori K."/>
        </authorList>
    </citation>
    <scope>NUCLEOTIDE SEQUENCE [LARGE SCALE GENOMIC DNA]</scope>
    <source>
        <strain evidence="4 5">CCM 4839</strain>
    </source>
</reference>
<dbReference type="InterPro" id="IPR002035">
    <property type="entry name" value="VWF_A"/>
</dbReference>
<feature type="compositionally biased region" description="Polar residues" evidence="1">
    <location>
        <begin position="946"/>
        <end position="961"/>
    </location>
</feature>
<accession>A0ABV6JG95</accession>
<comment type="caution">
    <text evidence="4">The sequence shown here is derived from an EMBL/GenBank/DDBJ whole genome shotgun (WGS) entry which is preliminary data.</text>
</comment>
<keyword evidence="2" id="KW-0472">Membrane</keyword>
<evidence type="ECO:0000313" key="5">
    <source>
        <dbReference type="Proteomes" id="UP001589818"/>
    </source>
</evidence>
<feature type="transmembrane region" description="Helical" evidence="2">
    <location>
        <begin position="6"/>
        <end position="26"/>
    </location>
</feature>
<dbReference type="EMBL" id="JBHLVF010000041">
    <property type="protein sequence ID" value="MFC0394950.1"/>
    <property type="molecule type" value="Genomic_DNA"/>
</dbReference>
<dbReference type="SMART" id="SM00327">
    <property type="entry name" value="VWA"/>
    <property type="match status" value="2"/>
</dbReference>
<evidence type="ECO:0000256" key="1">
    <source>
        <dbReference type="SAM" id="MobiDB-lite"/>
    </source>
</evidence>
<dbReference type="PANTHER" id="PTHR37947:SF2">
    <property type="entry name" value="VON WILLEBRAND FACTOR TYPE A"/>
    <property type="match status" value="1"/>
</dbReference>
<feature type="compositionally biased region" description="Low complexity" evidence="1">
    <location>
        <begin position="870"/>
        <end position="889"/>
    </location>
</feature>
<feature type="transmembrane region" description="Helical" evidence="2">
    <location>
        <begin position="38"/>
        <end position="57"/>
    </location>
</feature>
<evidence type="ECO:0000259" key="3">
    <source>
        <dbReference type="PROSITE" id="PS50234"/>
    </source>
</evidence>
<dbReference type="InterPro" id="IPR036465">
    <property type="entry name" value="vWFA_dom_sf"/>
</dbReference>
<feature type="region of interest" description="Disordered" evidence="1">
    <location>
        <begin position="870"/>
        <end position="995"/>
    </location>
</feature>
<dbReference type="CDD" id="cd00198">
    <property type="entry name" value="vWFA"/>
    <property type="match status" value="1"/>
</dbReference>
<dbReference type="PROSITE" id="PS50234">
    <property type="entry name" value="VWFA"/>
    <property type="match status" value="1"/>
</dbReference>
<evidence type="ECO:0000313" key="4">
    <source>
        <dbReference type="EMBL" id="MFC0394950.1"/>
    </source>
</evidence>
<dbReference type="Pfam" id="PF13519">
    <property type="entry name" value="VWA_2"/>
    <property type="match status" value="1"/>
</dbReference>
<feature type="domain" description="VWFA" evidence="3">
    <location>
        <begin position="411"/>
        <end position="576"/>
    </location>
</feature>
<dbReference type="SUPFAM" id="SSF52317">
    <property type="entry name" value="Class I glutamine amidotransferase-like"/>
    <property type="match status" value="1"/>
</dbReference>
<evidence type="ECO:0000256" key="2">
    <source>
        <dbReference type="SAM" id="Phobius"/>
    </source>
</evidence>
<gene>
    <name evidence="4" type="ORF">ACFFJ8_26755</name>
</gene>
<dbReference type="RefSeq" id="WP_204816103.1">
    <property type="nucleotide sequence ID" value="NZ_JANHOF010000001.1"/>
</dbReference>
<keyword evidence="2" id="KW-1133">Transmembrane helix</keyword>
<organism evidence="4 5">
    <name type="scientific">Paenibacillus mendelii</name>
    <dbReference type="NCBI Taxonomy" id="206163"/>
    <lineage>
        <taxon>Bacteria</taxon>
        <taxon>Bacillati</taxon>
        <taxon>Bacillota</taxon>
        <taxon>Bacilli</taxon>
        <taxon>Bacillales</taxon>
        <taxon>Paenibacillaceae</taxon>
        <taxon>Paenibacillus</taxon>
    </lineage>
</organism>
<protein>
    <submittedName>
        <fullName evidence="4">VWA domain-containing protein</fullName>
    </submittedName>
</protein>
<dbReference type="InterPro" id="IPR029062">
    <property type="entry name" value="Class_I_gatase-like"/>
</dbReference>
<dbReference type="Gene3D" id="3.40.50.880">
    <property type="match status" value="2"/>
</dbReference>
<dbReference type="Pfam" id="PF00092">
    <property type="entry name" value="VWA"/>
    <property type="match status" value="1"/>
</dbReference>
<keyword evidence="5" id="KW-1185">Reference proteome</keyword>
<name>A0ABV6JG95_9BACL</name>
<sequence length="995" mass="107788">MGAQFDHPWFLLLLAPWAVMLWWMYLTTLRLTGWRKPAAVGIRALIMLLVIVVAAGINPYMEITQRNVVFVADRSASLEAEDAMGAWIAQAVKDKEDKDRTGVISVGLNAAVEQPLIADAVMEDASAFAFRTNVSDSFSHLAQGLQLASGLLPGQGGRVVLLSDGEENVGDMLRQGRLLRDQGIIVDVLPIAPRERKDAAVERLELPKSLHQAEKFAFEITLSSTFAGDAVLRLYEDNTEIMQQTVRLERGENRFALQSVAASPGFHRYRAELYAAGDERAQNNAGFAYSRVSGPPKVLIVEGKPGSSDNIVSALEASLMGTETIPPEQLPQELADYSRYDSIVLNNVPATRISGKPMEWLSKAVSDFGVGLVMVGGEDSYGLGGYFKTPVERALPVYMDLKGKRQIPSLGLILVIDKSGSMSDGKIELAKEAAMRTVELMRDQDTVGVLAFDSTPWWVVEPTKLDDRDAVIAGIQGIQADGGTEIYSSLDSAYQALHGIQAERKHIILLTDGQSATNPGYELLTASMVQEKMTLSTVAVGEGSDTRLLQWLADAAKGRYYFTNDQSTLPAIFSREAVMMSRTYIVDKPFVPAIGQAGSWSPLFAKGVPAIQAYIATTAKETAETALLTPEGDPLLARWQFGSGRSVAWTSDLTGKWSHDWTLWSDFPNVFASWVKWTFPQFVSEPYEVTASLEGGEARLQIAQTGTDEGLTGGIQVGVTDDKGKRSELSALPVKPGEFEVRIPAAEPGAYMTRIAAKASGGASGEDGGEGVMAGFVIPYSQEYRLAAGDGTEKLNKLAALTGGRILDSAKPEEALLFDATNSREYVNITRQLLIAALLLWLCDIALRRLALPWQRIGAVFKAFGRSLSRSSTSRTGASREGARLAQLQQRKRRADTFYGRSTEEREPSKPVSSPSAETAETVAKRAIPARPVDQASGQAERKRSVTGSIPSSPVQQTAKSGPSPAAGKTEQPAQDHEAGSGINRLLAAKKRTRR</sequence>
<dbReference type="SUPFAM" id="SSF53300">
    <property type="entry name" value="vWA-like"/>
    <property type="match status" value="2"/>
</dbReference>
<dbReference type="Proteomes" id="UP001589818">
    <property type="component" value="Unassembled WGS sequence"/>
</dbReference>
<dbReference type="Gene3D" id="3.40.50.410">
    <property type="entry name" value="von Willebrand factor, type A domain"/>
    <property type="match status" value="1"/>
</dbReference>